<reference evidence="2" key="1">
    <citation type="submission" date="2016-10" db="EMBL/GenBank/DDBJ databases">
        <authorList>
            <person name="Varghese N."/>
            <person name="Submissions S."/>
        </authorList>
    </citation>
    <scope>NUCLEOTIDE SEQUENCE [LARGE SCALE GENOMIC DNA]</scope>
    <source>
        <strain evidence="2">DSM 22620</strain>
    </source>
</reference>
<dbReference type="Proteomes" id="UP000199480">
    <property type="component" value="Chromosome I"/>
</dbReference>
<accession>A0A1H1LE63</accession>
<sequence>MRRFLSTVGRITLAVLRGLLRVLLWALRLAFRAVL</sequence>
<evidence type="ECO:0000313" key="1">
    <source>
        <dbReference type="EMBL" id="SDR72783.1"/>
    </source>
</evidence>
<gene>
    <name evidence="1" type="ORF">SAMN04489857_0879</name>
</gene>
<dbReference type="AlphaFoldDB" id="A0A1H1LE63"/>
<protein>
    <submittedName>
        <fullName evidence="1">Uncharacterized protein</fullName>
    </submittedName>
</protein>
<evidence type="ECO:0000313" key="2">
    <source>
        <dbReference type="Proteomes" id="UP000199480"/>
    </source>
</evidence>
<dbReference type="EMBL" id="LT629759">
    <property type="protein sequence ID" value="SDR72783.1"/>
    <property type="molecule type" value="Genomic_DNA"/>
</dbReference>
<proteinExistence type="predicted"/>
<name>A0A1H1LE63_9ACTN</name>
<organism evidence="1 2">
    <name type="scientific">Parafannyhessea umbonata</name>
    <dbReference type="NCBI Taxonomy" id="604330"/>
    <lineage>
        <taxon>Bacteria</taxon>
        <taxon>Bacillati</taxon>
        <taxon>Actinomycetota</taxon>
        <taxon>Coriobacteriia</taxon>
        <taxon>Coriobacteriales</taxon>
        <taxon>Atopobiaceae</taxon>
        <taxon>Parafannyhessea</taxon>
    </lineage>
</organism>